<organism evidence="1">
    <name type="scientific">Menopon gallinae</name>
    <name type="common">poultry shaft louse</name>
    <dbReference type="NCBI Taxonomy" id="328185"/>
    <lineage>
        <taxon>Eukaryota</taxon>
        <taxon>Metazoa</taxon>
        <taxon>Ecdysozoa</taxon>
        <taxon>Arthropoda</taxon>
        <taxon>Hexapoda</taxon>
        <taxon>Insecta</taxon>
        <taxon>Pterygota</taxon>
        <taxon>Neoptera</taxon>
        <taxon>Paraneoptera</taxon>
        <taxon>Psocodea</taxon>
        <taxon>Troctomorpha</taxon>
        <taxon>Phthiraptera</taxon>
        <taxon>Amblycera</taxon>
        <taxon>Menoponidae</taxon>
        <taxon>Menopon</taxon>
    </lineage>
</organism>
<comment type="caution">
    <text evidence="1">The sequence shown here is derived from an EMBL/GenBank/DDBJ whole genome shotgun (WGS) entry which is preliminary data.</text>
</comment>
<reference evidence="1" key="1">
    <citation type="journal article" date="2024" name="Gigascience">
        <title>Chromosome-level genome of the poultry shaft louse Menopon gallinae provides insight into the host-switching and adaptive evolution of parasitic lice.</title>
        <authorList>
            <person name="Xu Y."/>
            <person name="Ma L."/>
            <person name="Liu S."/>
            <person name="Liang Y."/>
            <person name="Liu Q."/>
            <person name="He Z."/>
            <person name="Tian L."/>
            <person name="Duan Y."/>
            <person name="Cai W."/>
            <person name="Li H."/>
            <person name="Song F."/>
        </authorList>
    </citation>
    <scope>NUCLEOTIDE SEQUENCE</scope>
    <source>
        <strain evidence="1">Cailab_2023a</strain>
    </source>
</reference>
<dbReference type="GO" id="GO:0061640">
    <property type="term" value="P:cytoskeleton-dependent cytokinesis"/>
    <property type="evidence" value="ECO:0007669"/>
    <property type="project" value="InterPro"/>
</dbReference>
<dbReference type="GO" id="GO:0005869">
    <property type="term" value="C:dynactin complex"/>
    <property type="evidence" value="ECO:0007669"/>
    <property type="project" value="InterPro"/>
</dbReference>
<dbReference type="InterPro" id="IPR009991">
    <property type="entry name" value="DCTN3"/>
</dbReference>
<dbReference type="PANTHER" id="PTHR28360">
    <property type="entry name" value="DYNACTIN SUBUNIT 3"/>
    <property type="match status" value="1"/>
</dbReference>
<proteinExistence type="predicted"/>
<accession>A0AAW2IIM8</accession>
<protein>
    <recommendedName>
        <fullName evidence="2">Dynactin subunit 3</fullName>
    </recommendedName>
</protein>
<evidence type="ECO:0008006" key="2">
    <source>
        <dbReference type="Google" id="ProtNLM"/>
    </source>
</evidence>
<name>A0AAW2IIM8_9NEOP</name>
<dbReference type="EMBL" id="JARGDH010000001">
    <property type="protein sequence ID" value="KAL0281662.1"/>
    <property type="molecule type" value="Genomic_DNA"/>
</dbReference>
<evidence type="ECO:0000313" key="1">
    <source>
        <dbReference type="EMBL" id="KAL0281662.1"/>
    </source>
</evidence>
<gene>
    <name evidence="1" type="ORF">PYX00_002581</name>
</gene>
<dbReference type="Pfam" id="PF07426">
    <property type="entry name" value="Dynactin_p22"/>
    <property type="match status" value="1"/>
</dbReference>
<dbReference type="AlphaFoldDB" id="A0AAW2IIM8"/>
<dbReference type="PANTHER" id="PTHR28360:SF1">
    <property type="entry name" value="DYNACTIN SUBUNIT 3"/>
    <property type="match status" value="1"/>
</dbReference>
<sequence length="184" mass="20920">MASDSEALDLIESKIRELELKVYGEKFQSSDHFNPVVDSLLHANTVMTTALSGMERFTSLHKRLAELNNYLEMNPIQDDPADLITKLNIILSVEDEYKNSAELMEKFSGLKDVLDDDRIKNVELLKADLNNVIAHHLSKREQLQDINNEVGQVLTNFNEVCLEISKSLFLLNEAITKLEESKKS</sequence>